<dbReference type="PRINTS" id="PR00039">
    <property type="entry name" value="HTHLYSR"/>
</dbReference>
<feature type="domain" description="HTH lysR-type" evidence="5">
    <location>
        <begin position="4"/>
        <end position="61"/>
    </location>
</feature>
<keyword evidence="2" id="KW-0805">Transcription regulation</keyword>
<comment type="similarity">
    <text evidence="1">Belongs to the LysR transcriptional regulatory family.</text>
</comment>
<dbReference type="Pfam" id="PF00126">
    <property type="entry name" value="HTH_1"/>
    <property type="match status" value="1"/>
</dbReference>
<dbReference type="Proteomes" id="UP000196027">
    <property type="component" value="Chromosome"/>
</dbReference>
<dbReference type="GO" id="GO:0003677">
    <property type="term" value="F:DNA binding"/>
    <property type="evidence" value="ECO:0007669"/>
    <property type="project" value="UniProtKB-KW"/>
</dbReference>
<accession>A0A1Y0I9K5</accession>
<keyword evidence="3" id="KW-0238">DNA-binding</keyword>
<dbReference type="InterPro" id="IPR050389">
    <property type="entry name" value="LysR-type_TF"/>
</dbReference>
<gene>
    <name evidence="6" type="ORF">OLMES_2383</name>
</gene>
<dbReference type="InterPro" id="IPR037402">
    <property type="entry name" value="YidZ_PBP2"/>
</dbReference>
<evidence type="ECO:0000313" key="6">
    <source>
        <dbReference type="EMBL" id="ARU56446.1"/>
    </source>
</evidence>
<keyword evidence="7" id="KW-1185">Reference proteome</keyword>
<name>A0A1Y0I9K5_9GAMM</name>
<dbReference type="Pfam" id="PF03466">
    <property type="entry name" value="LysR_substrate"/>
    <property type="match status" value="1"/>
</dbReference>
<keyword evidence="4" id="KW-0804">Transcription</keyword>
<organism evidence="6 7">
    <name type="scientific">Oleiphilus messinensis</name>
    <dbReference type="NCBI Taxonomy" id="141451"/>
    <lineage>
        <taxon>Bacteria</taxon>
        <taxon>Pseudomonadati</taxon>
        <taxon>Pseudomonadota</taxon>
        <taxon>Gammaproteobacteria</taxon>
        <taxon>Oceanospirillales</taxon>
        <taxon>Oleiphilaceae</taxon>
        <taxon>Oleiphilus</taxon>
    </lineage>
</organism>
<dbReference type="OrthoDB" id="8839911at2"/>
<sequence>MKNVDLNLLIIFDAIMTENSISSAAERLSMTQPAVSNAVARMRQVWNNPLFIKEGRGIKPTQFALNLWQQINSPLTQIRDAVDPKSFDPATARRRFRVACADIMVDLVWLPMRKLIEREAPNIDLHAIPYSRLNSQTLLANAEAEMVIGVKDDLRPSDRSELLFRGEYVCAMRKDHPLASEELTLERYLEADHLLVSLSGDPSGFVDEALSLIGKKRRVAMTVNHFASVPQMLLGTDLICVIANTVVAKAALAGELHITAPPVSFPPTQVAVGWHPRDDQDPGIIWLRENITRFARQEWERCGPACCLQSNMAKLTRETRPPLQ</sequence>
<evidence type="ECO:0000256" key="2">
    <source>
        <dbReference type="ARBA" id="ARBA00023015"/>
    </source>
</evidence>
<dbReference type="EMBL" id="CP021425">
    <property type="protein sequence ID" value="ARU56446.1"/>
    <property type="molecule type" value="Genomic_DNA"/>
</dbReference>
<dbReference type="PROSITE" id="PS50931">
    <property type="entry name" value="HTH_LYSR"/>
    <property type="match status" value="1"/>
</dbReference>
<dbReference type="GO" id="GO:0003700">
    <property type="term" value="F:DNA-binding transcription factor activity"/>
    <property type="evidence" value="ECO:0007669"/>
    <property type="project" value="InterPro"/>
</dbReference>
<dbReference type="PANTHER" id="PTHR30118:SF15">
    <property type="entry name" value="TRANSCRIPTIONAL REGULATORY PROTEIN"/>
    <property type="match status" value="1"/>
</dbReference>
<evidence type="ECO:0000313" key="7">
    <source>
        <dbReference type="Proteomes" id="UP000196027"/>
    </source>
</evidence>
<dbReference type="AlphaFoldDB" id="A0A1Y0I9K5"/>
<evidence type="ECO:0000256" key="3">
    <source>
        <dbReference type="ARBA" id="ARBA00023125"/>
    </source>
</evidence>
<dbReference type="InterPro" id="IPR036390">
    <property type="entry name" value="WH_DNA-bd_sf"/>
</dbReference>
<dbReference type="KEGG" id="ome:OLMES_2383"/>
<dbReference type="InterPro" id="IPR000847">
    <property type="entry name" value="LysR_HTH_N"/>
</dbReference>
<dbReference type="InterPro" id="IPR005119">
    <property type="entry name" value="LysR_subst-bd"/>
</dbReference>
<dbReference type="CDD" id="cd08417">
    <property type="entry name" value="PBP2_Nitroaromatics_like"/>
    <property type="match status" value="1"/>
</dbReference>
<dbReference type="PANTHER" id="PTHR30118">
    <property type="entry name" value="HTH-TYPE TRANSCRIPTIONAL REGULATOR LEUO-RELATED"/>
    <property type="match status" value="1"/>
</dbReference>
<dbReference type="InterPro" id="IPR036388">
    <property type="entry name" value="WH-like_DNA-bd_sf"/>
</dbReference>
<reference evidence="6 7" key="1">
    <citation type="submission" date="2017-05" db="EMBL/GenBank/DDBJ databases">
        <title>Genomic insights into alkan degradation activity of Oleiphilus messinensis.</title>
        <authorList>
            <person name="Kozyavkin S.A."/>
            <person name="Slesarev A.I."/>
            <person name="Golyshin P.N."/>
            <person name="Korzhenkov A."/>
            <person name="Golyshina O.N."/>
            <person name="Toshchakov S.V."/>
        </authorList>
    </citation>
    <scope>NUCLEOTIDE SEQUENCE [LARGE SCALE GENOMIC DNA]</scope>
    <source>
        <strain evidence="6 7">ME102</strain>
    </source>
</reference>
<dbReference type="RefSeq" id="WP_087461428.1">
    <property type="nucleotide sequence ID" value="NZ_CP021425.1"/>
</dbReference>
<evidence type="ECO:0000259" key="5">
    <source>
        <dbReference type="PROSITE" id="PS50931"/>
    </source>
</evidence>
<dbReference type="SUPFAM" id="SSF53850">
    <property type="entry name" value="Periplasmic binding protein-like II"/>
    <property type="match status" value="1"/>
</dbReference>
<evidence type="ECO:0000256" key="1">
    <source>
        <dbReference type="ARBA" id="ARBA00009437"/>
    </source>
</evidence>
<dbReference type="SUPFAM" id="SSF46785">
    <property type="entry name" value="Winged helix' DNA-binding domain"/>
    <property type="match status" value="1"/>
</dbReference>
<dbReference type="Gene3D" id="1.10.10.10">
    <property type="entry name" value="Winged helix-like DNA-binding domain superfamily/Winged helix DNA-binding domain"/>
    <property type="match status" value="1"/>
</dbReference>
<protein>
    <submittedName>
        <fullName evidence="6">Transcriptional regulator</fullName>
    </submittedName>
</protein>
<evidence type="ECO:0000256" key="4">
    <source>
        <dbReference type="ARBA" id="ARBA00023163"/>
    </source>
</evidence>
<dbReference type="Gene3D" id="3.40.190.10">
    <property type="entry name" value="Periplasmic binding protein-like II"/>
    <property type="match status" value="2"/>
</dbReference>
<proteinExistence type="inferred from homology"/>